<evidence type="ECO:0000313" key="3">
    <source>
        <dbReference type="WBParaSite" id="MBELARI_LOCUS2140"/>
    </source>
</evidence>
<protein>
    <submittedName>
        <fullName evidence="3">HAT C-terminal dimerisation domain-containing protein</fullName>
    </submittedName>
</protein>
<evidence type="ECO:0000256" key="1">
    <source>
        <dbReference type="SAM" id="MobiDB-lite"/>
    </source>
</evidence>
<evidence type="ECO:0000313" key="2">
    <source>
        <dbReference type="Proteomes" id="UP000887575"/>
    </source>
</evidence>
<reference evidence="3" key="1">
    <citation type="submission" date="2024-02" db="UniProtKB">
        <authorList>
            <consortium name="WormBaseParasite"/>
        </authorList>
    </citation>
    <scope>IDENTIFICATION</scope>
</reference>
<accession>A0AAF3F4E2</accession>
<feature type="compositionally biased region" description="Acidic residues" evidence="1">
    <location>
        <begin position="162"/>
        <end position="171"/>
    </location>
</feature>
<organism evidence="2 3">
    <name type="scientific">Mesorhabditis belari</name>
    <dbReference type="NCBI Taxonomy" id="2138241"/>
    <lineage>
        <taxon>Eukaryota</taxon>
        <taxon>Metazoa</taxon>
        <taxon>Ecdysozoa</taxon>
        <taxon>Nematoda</taxon>
        <taxon>Chromadorea</taxon>
        <taxon>Rhabditida</taxon>
        <taxon>Rhabditina</taxon>
        <taxon>Rhabditomorpha</taxon>
        <taxon>Rhabditoidea</taxon>
        <taxon>Rhabditidae</taxon>
        <taxon>Mesorhabditinae</taxon>
        <taxon>Mesorhabditis</taxon>
    </lineage>
</organism>
<dbReference type="AlphaFoldDB" id="A0AAF3F4E2"/>
<keyword evidence="2" id="KW-1185">Reference proteome</keyword>
<dbReference type="Proteomes" id="UP000887575">
    <property type="component" value="Unassembled WGS sequence"/>
</dbReference>
<name>A0AAF3F4E2_9BILA</name>
<feature type="region of interest" description="Disordered" evidence="1">
    <location>
        <begin position="155"/>
        <end position="180"/>
    </location>
</feature>
<proteinExistence type="predicted"/>
<dbReference type="WBParaSite" id="MBELARI_LOCUS2140">
    <property type="protein sequence ID" value="MBELARI_LOCUS2140"/>
    <property type="gene ID" value="MBELARI_LOCUS2140"/>
</dbReference>
<sequence length="180" mass="20234">MVSEQLCKCPAGTHKADYAKNLRSTTKGRSNHYMAMMSTSQGDRRHCRHCSDVSYSAKSGRKTSTETKSATAVKWLFCVPGSSVSIERLFSRLGVIYGNKRRGRLLPSIVESMVKVMDANQGFIKTRKFPARYAQKFAEQLFEEAQLETAYDSLVNPPLFDQSDDEDDPDKENESFEAGI</sequence>